<organism evidence="3">
    <name type="scientific">Amphimedon queenslandica</name>
    <name type="common">Sponge</name>
    <dbReference type="NCBI Taxonomy" id="400682"/>
    <lineage>
        <taxon>Eukaryota</taxon>
        <taxon>Metazoa</taxon>
        <taxon>Porifera</taxon>
        <taxon>Demospongiae</taxon>
        <taxon>Heteroscleromorpha</taxon>
        <taxon>Haplosclerida</taxon>
        <taxon>Niphatidae</taxon>
        <taxon>Amphimedon</taxon>
    </lineage>
</organism>
<feature type="region of interest" description="Disordered" evidence="1">
    <location>
        <begin position="9"/>
        <end position="37"/>
    </location>
</feature>
<evidence type="ECO:0000256" key="1">
    <source>
        <dbReference type="SAM" id="MobiDB-lite"/>
    </source>
</evidence>
<dbReference type="PANTHER" id="PTHR33327">
    <property type="entry name" value="ENDONUCLEASE"/>
    <property type="match status" value="1"/>
</dbReference>
<dbReference type="EnsemblMetazoa" id="Aqu2.1.03609_001">
    <property type="protein sequence ID" value="Aqu2.1.03609_001"/>
    <property type="gene ID" value="Aqu2.1.03609"/>
</dbReference>
<dbReference type="AlphaFoldDB" id="A0A1X7SNE9"/>
<dbReference type="InParanoid" id="A0A1X7SNE9"/>
<sequence length="218" mass="24219">MDRGVQLLASAWTPGPNRRGVQPPSNTGMSRAPSPAPAAISPITLKIPPFWPADPEIWFAQVEAQFTTRGIITQRTKFDHIVASLTPEYATEVRDLILHPPGTDPYDSLKKELIRRTTASEQRRLQRLFTTEDLGDGTPSQLLRRMKQLLGDKADTADPSFLRELFLQRLPSNVRMVLASVKETEDLESLAALADRVAEVSSPSVSSMKTVSCPQRWS</sequence>
<dbReference type="PANTHER" id="PTHR33327:SF3">
    <property type="entry name" value="RNA-DIRECTED DNA POLYMERASE"/>
    <property type="match status" value="1"/>
</dbReference>
<accession>A0A1X7SNE9</accession>
<dbReference type="OMA" id="VSAFHAN"/>
<proteinExistence type="predicted"/>
<dbReference type="Pfam" id="PF23055">
    <property type="entry name" value="DUF7041"/>
    <property type="match status" value="1"/>
</dbReference>
<evidence type="ECO:0000313" key="3">
    <source>
        <dbReference type="EnsemblMetazoa" id="Aqu2.1.03609_001"/>
    </source>
</evidence>
<dbReference type="OrthoDB" id="10048650at2759"/>
<reference evidence="3" key="1">
    <citation type="submission" date="2017-05" db="UniProtKB">
        <authorList>
            <consortium name="EnsemblMetazoa"/>
        </authorList>
    </citation>
    <scope>IDENTIFICATION</scope>
</reference>
<evidence type="ECO:0000259" key="2">
    <source>
        <dbReference type="Pfam" id="PF23055"/>
    </source>
</evidence>
<dbReference type="InterPro" id="IPR055469">
    <property type="entry name" value="DUF7041"/>
</dbReference>
<feature type="domain" description="DUF7041" evidence="2">
    <location>
        <begin position="47"/>
        <end position="129"/>
    </location>
</feature>
<dbReference type="eggNOG" id="ENOG502RTGC">
    <property type="taxonomic scope" value="Eukaryota"/>
</dbReference>
<name>A0A1X7SNE9_AMPQE</name>
<protein>
    <recommendedName>
        <fullName evidence="2">DUF7041 domain-containing protein</fullName>
    </recommendedName>
</protein>